<feature type="transmembrane region" description="Helical" evidence="1">
    <location>
        <begin position="109"/>
        <end position="129"/>
    </location>
</feature>
<keyword evidence="1" id="KW-1133">Transmembrane helix</keyword>
<keyword evidence="1" id="KW-0472">Membrane</keyword>
<sequence>MRIILLFMLCTVQCAMTIAARLQFHSKYDYQTRRNMIYVFTNLVADFLLLYRPYVIWSRKKAIIVLPVLLILVGTGISLYALVPRAGAPTTNLVFGEIPFGSLDTRSPLFINLTTNVILTLLTAGGIWWTSLGVRKTLGRNACKSYETAVALIVESGLVYSISVVVYLACISAMASEGQKGKNIEILINDESYSTSTFVTETIFSALTQIVGIIPTLIVVRVGLGLGIKTERSTPIGNLESGIRFEHMPSSAGESRV</sequence>
<dbReference type="EMBL" id="MU150237">
    <property type="protein sequence ID" value="KAF9467458.1"/>
    <property type="molecule type" value="Genomic_DNA"/>
</dbReference>
<keyword evidence="4" id="KW-1185">Reference proteome</keyword>
<feature type="chain" id="PRO_5040498752" description="Integral membrane protein" evidence="2">
    <location>
        <begin position="20"/>
        <end position="257"/>
    </location>
</feature>
<feature type="transmembrane region" description="Helical" evidence="1">
    <location>
        <begin position="63"/>
        <end position="83"/>
    </location>
</feature>
<reference evidence="3" key="1">
    <citation type="submission" date="2020-11" db="EMBL/GenBank/DDBJ databases">
        <authorList>
            <consortium name="DOE Joint Genome Institute"/>
            <person name="Ahrendt S."/>
            <person name="Riley R."/>
            <person name="Andreopoulos W."/>
            <person name="Labutti K."/>
            <person name="Pangilinan J."/>
            <person name="Ruiz-Duenas F.J."/>
            <person name="Barrasa J.M."/>
            <person name="Sanchez-Garcia M."/>
            <person name="Camarero S."/>
            <person name="Miyauchi S."/>
            <person name="Serrano A."/>
            <person name="Linde D."/>
            <person name="Babiker R."/>
            <person name="Drula E."/>
            <person name="Ayuso-Fernandez I."/>
            <person name="Pacheco R."/>
            <person name="Padilla G."/>
            <person name="Ferreira P."/>
            <person name="Barriuso J."/>
            <person name="Kellner H."/>
            <person name="Castanera R."/>
            <person name="Alfaro M."/>
            <person name="Ramirez L."/>
            <person name="Pisabarro A.G."/>
            <person name="Kuo A."/>
            <person name="Tritt A."/>
            <person name="Lipzen A."/>
            <person name="He G."/>
            <person name="Yan M."/>
            <person name="Ng V."/>
            <person name="Cullen D."/>
            <person name="Martin F."/>
            <person name="Rosso M.-N."/>
            <person name="Henrissat B."/>
            <person name="Hibbett D."/>
            <person name="Martinez A.T."/>
            <person name="Grigoriev I.V."/>
        </authorList>
    </citation>
    <scope>NUCLEOTIDE SEQUENCE</scope>
    <source>
        <strain evidence="3">CBS 247.69</strain>
    </source>
</reference>
<feature type="signal peptide" evidence="2">
    <location>
        <begin position="1"/>
        <end position="19"/>
    </location>
</feature>
<protein>
    <recommendedName>
        <fullName evidence="5">Integral membrane protein</fullName>
    </recommendedName>
</protein>
<feature type="transmembrane region" description="Helical" evidence="1">
    <location>
        <begin position="203"/>
        <end position="224"/>
    </location>
</feature>
<evidence type="ECO:0000313" key="4">
    <source>
        <dbReference type="Proteomes" id="UP000807353"/>
    </source>
</evidence>
<name>A0A9P5YEL6_9AGAR</name>
<dbReference type="Proteomes" id="UP000807353">
    <property type="component" value="Unassembled WGS sequence"/>
</dbReference>
<gene>
    <name evidence="3" type="ORF">BDZ94DRAFT_1318863</name>
</gene>
<evidence type="ECO:0008006" key="5">
    <source>
        <dbReference type="Google" id="ProtNLM"/>
    </source>
</evidence>
<keyword evidence="2" id="KW-0732">Signal</keyword>
<dbReference type="AlphaFoldDB" id="A0A9P5YEL6"/>
<accession>A0A9P5YEL6</accession>
<organism evidence="3 4">
    <name type="scientific">Collybia nuda</name>
    <dbReference type="NCBI Taxonomy" id="64659"/>
    <lineage>
        <taxon>Eukaryota</taxon>
        <taxon>Fungi</taxon>
        <taxon>Dikarya</taxon>
        <taxon>Basidiomycota</taxon>
        <taxon>Agaricomycotina</taxon>
        <taxon>Agaricomycetes</taxon>
        <taxon>Agaricomycetidae</taxon>
        <taxon>Agaricales</taxon>
        <taxon>Tricholomatineae</taxon>
        <taxon>Clitocybaceae</taxon>
        <taxon>Collybia</taxon>
    </lineage>
</organism>
<feature type="transmembrane region" description="Helical" evidence="1">
    <location>
        <begin position="35"/>
        <end position="51"/>
    </location>
</feature>
<comment type="caution">
    <text evidence="3">The sequence shown here is derived from an EMBL/GenBank/DDBJ whole genome shotgun (WGS) entry which is preliminary data.</text>
</comment>
<evidence type="ECO:0000256" key="1">
    <source>
        <dbReference type="SAM" id="Phobius"/>
    </source>
</evidence>
<keyword evidence="1" id="KW-0812">Transmembrane</keyword>
<dbReference type="OrthoDB" id="3265563at2759"/>
<feature type="transmembrane region" description="Helical" evidence="1">
    <location>
        <begin position="150"/>
        <end position="175"/>
    </location>
</feature>
<proteinExistence type="predicted"/>
<evidence type="ECO:0000256" key="2">
    <source>
        <dbReference type="SAM" id="SignalP"/>
    </source>
</evidence>
<evidence type="ECO:0000313" key="3">
    <source>
        <dbReference type="EMBL" id="KAF9467458.1"/>
    </source>
</evidence>